<name>A0A811L2Z1_9BILA</name>
<evidence type="ECO:0000259" key="8">
    <source>
        <dbReference type="Pfam" id="PF20667"/>
    </source>
</evidence>
<dbReference type="GO" id="GO:0006893">
    <property type="term" value="P:Golgi to plasma membrane transport"/>
    <property type="evidence" value="ECO:0007669"/>
    <property type="project" value="TreeGrafter"/>
</dbReference>
<protein>
    <recommendedName>
        <fullName evidence="2">Exocyst complex component 5</fullName>
    </recommendedName>
    <alternativeName>
        <fullName evidence="6">Exocyst complex component Sec10</fullName>
    </alternativeName>
</protein>
<dbReference type="PANTHER" id="PTHR12100">
    <property type="entry name" value="SEC10"/>
    <property type="match status" value="1"/>
</dbReference>
<dbReference type="InterPro" id="IPR048625">
    <property type="entry name" value="Sec10_N"/>
</dbReference>
<keyword evidence="5" id="KW-0175">Coiled coil</keyword>
<evidence type="ECO:0000313" key="9">
    <source>
        <dbReference type="EMBL" id="CAD5221509.1"/>
    </source>
</evidence>
<dbReference type="EMBL" id="CAJFDH010000004">
    <property type="protein sequence ID" value="CAD5221509.1"/>
    <property type="molecule type" value="Genomic_DNA"/>
</dbReference>
<gene>
    <name evidence="9" type="ORF">BOKJ2_LOCUS9480</name>
</gene>
<reference evidence="9" key="1">
    <citation type="submission" date="2020-09" db="EMBL/GenBank/DDBJ databases">
        <authorList>
            <person name="Kikuchi T."/>
        </authorList>
    </citation>
    <scope>NUCLEOTIDE SEQUENCE</scope>
    <source>
        <strain evidence="9">SH1</strain>
    </source>
</reference>
<dbReference type="Proteomes" id="UP000783686">
    <property type="component" value="Unassembled WGS sequence"/>
</dbReference>
<dbReference type="InterPro" id="IPR048627">
    <property type="entry name" value="Sec10_HB"/>
</dbReference>
<evidence type="ECO:0000259" key="7">
    <source>
        <dbReference type="Pfam" id="PF07393"/>
    </source>
</evidence>
<dbReference type="Pfam" id="PF20667">
    <property type="entry name" value="Sec10_N"/>
    <property type="match status" value="1"/>
</dbReference>
<dbReference type="Pfam" id="PF07393">
    <property type="entry name" value="Sec10_HB"/>
    <property type="match status" value="1"/>
</dbReference>
<evidence type="ECO:0000256" key="6">
    <source>
        <dbReference type="ARBA" id="ARBA00031471"/>
    </source>
</evidence>
<evidence type="ECO:0000256" key="5">
    <source>
        <dbReference type="ARBA" id="ARBA00023054"/>
    </source>
</evidence>
<evidence type="ECO:0000256" key="3">
    <source>
        <dbReference type="ARBA" id="ARBA00022448"/>
    </source>
</evidence>
<dbReference type="InterPro" id="IPR009976">
    <property type="entry name" value="Sec10-like"/>
</dbReference>
<sequence>MQTISAKVVHLGDQLESVHSPRARAFEALQLMKHFDEFMADQPLSSPIFTDPDRLLESAEMIHKLSSVSQELVRDRFQQVQQRIARKYVEIEELLYREFERTLDKKRLREIASVLSEFRCFSRCVDAFVERAQQGAFHSDNVFDDIQHVCEKTKPLIDEIFPDPNLVMNKLILNLFHGKLQETLSMKLDDSRNESEQYLRNLKDFYLNTERLGAALKVYQSESDQQFITTLIQSLFNPYLKEYPEIEERFINEQCQSILNSYYENKGHQKRNLSAGGLGEFKRDLQARLLTVENFGGETFLSEEVAINILQELKNAFTRCNLMCKKAASIPMVQSLFDLLLKYLYNEHVDYAIELALAGISLAGPRTEPPTNFFAVVQQTAAVTHLFIKQFEDLIAPLVKDTSVQERINSERDRTLLNVETRINLGLERQINALVGYVKFILSTEQKRSDFKPEDENRPISSMSKACALVVRYVQTMYDRITESVDGKNLAAVLTEFGHGFYLAVFNHVKAFNYNPTGALLLVCDINEYMKCVTEWRIPEVRRQFESLHALSNLMVVRPDNLVEAVAAASLSEMDRNVVQSFLRLREDARECQLFLSTM</sequence>
<evidence type="ECO:0000256" key="1">
    <source>
        <dbReference type="ARBA" id="ARBA00006572"/>
    </source>
</evidence>
<dbReference type="PANTHER" id="PTHR12100:SF0">
    <property type="entry name" value="EXOCYST COMPLEX COMPONENT 5"/>
    <property type="match status" value="1"/>
</dbReference>
<evidence type="ECO:0000256" key="4">
    <source>
        <dbReference type="ARBA" id="ARBA00022483"/>
    </source>
</evidence>
<evidence type="ECO:0000313" key="10">
    <source>
        <dbReference type="Proteomes" id="UP000614601"/>
    </source>
</evidence>
<keyword evidence="4" id="KW-0268">Exocytosis</keyword>
<dbReference type="GO" id="GO:0000145">
    <property type="term" value="C:exocyst"/>
    <property type="evidence" value="ECO:0007669"/>
    <property type="project" value="TreeGrafter"/>
</dbReference>
<comment type="caution">
    <text evidence="9">The sequence shown here is derived from an EMBL/GenBank/DDBJ whole genome shotgun (WGS) entry which is preliminary data.</text>
</comment>
<evidence type="ECO:0000256" key="2">
    <source>
        <dbReference type="ARBA" id="ARBA00017524"/>
    </source>
</evidence>
<proteinExistence type="inferred from homology"/>
<dbReference type="GO" id="GO:0006887">
    <property type="term" value="P:exocytosis"/>
    <property type="evidence" value="ECO:0007669"/>
    <property type="project" value="UniProtKB-KW"/>
</dbReference>
<keyword evidence="3" id="KW-0813">Transport</keyword>
<accession>A0A811L2Z1</accession>
<organism evidence="9 10">
    <name type="scientific">Bursaphelenchus okinawaensis</name>
    <dbReference type="NCBI Taxonomy" id="465554"/>
    <lineage>
        <taxon>Eukaryota</taxon>
        <taxon>Metazoa</taxon>
        <taxon>Ecdysozoa</taxon>
        <taxon>Nematoda</taxon>
        <taxon>Chromadorea</taxon>
        <taxon>Rhabditida</taxon>
        <taxon>Tylenchina</taxon>
        <taxon>Tylenchomorpha</taxon>
        <taxon>Aphelenchoidea</taxon>
        <taxon>Aphelenchoididae</taxon>
        <taxon>Bursaphelenchus</taxon>
    </lineage>
</organism>
<dbReference type="Proteomes" id="UP000614601">
    <property type="component" value="Unassembled WGS sequence"/>
</dbReference>
<dbReference type="OrthoDB" id="125856at2759"/>
<feature type="domain" description="Exocyst complex component Sec10 N-terminal" evidence="8">
    <location>
        <begin position="2"/>
        <end position="51"/>
    </location>
</feature>
<dbReference type="AlphaFoldDB" id="A0A811L2Z1"/>
<dbReference type="EMBL" id="CAJFCW020000004">
    <property type="protein sequence ID" value="CAG9115142.1"/>
    <property type="molecule type" value="Genomic_DNA"/>
</dbReference>
<feature type="domain" description="Exocyst complex component Sec10-like alpha-helical bundle" evidence="7">
    <location>
        <begin position="57"/>
        <end position="593"/>
    </location>
</feature>
<comment type="similarity">
    <text evidence="1">Belongs to the SEC10 family.</text>
</comment>
<keyword evidence="10" id="KW-1185">Reference proteome</keyword>